<keyword evidence="3" id="KW-1185">Reference proteome</keyword>
<dbReference type="OrthoDB" id="9799538at2"/>
<dbReference type="InterPro" id="IPR036249">
    <property type="entry name" value="Thioredoxin-like_sf"/>
</dbReference>
<dbReference type="STRING" id="394096.DB31_3371"/>
<dbReference type="SUPFAM" id="SSF52833">
    <property type="entry name" value="Thioredoxin-like"/>
    <property type="match status" value="1"/>
</dbReference>
<dbReference type="AlphaFoldDB" id="A0A085WU78"/>
<dbReference type="Proteomes" id="UP000028725">
    <property type="component" value="Unassembled WGS sequence"/>
</dbReference>
<dbReference type="Gene3D" id="1.20.1050.10">
    <property type="match status" value="1"/>
</dbReference>
<proteinExistence type="predicted"/>
<dbReference type="PANTHER" id="PTHR42673">
    <property type="entry name" value="MALEYLACETOACETATE ISOMERASE"/>
    <property type="match status" value="1"/>
</dbReference>
<dbReference type="PANTHER" id="PTHR42673:SF4">
    <property type="entry name" value="MALEYLACETOACETATE ISOMERASE"/>
    <property type="match status" value="1"/>
</dbReference>
<dbReference type="InterPro" id="IPR004045">
    <property type="entry name" value="Glutathione_S-Trfase_N"/>
</dbReference>
<dbReference type="GO" id="GO:0004364">
    <property type="term" value="F:glutathione transferase activity"/>
    <property type="evidence" value="ECO:0007669"/>
    <property type="project" value="TreeGrafter"/>
</dbReference>
<protein>
    <submittedName>
        <fullName evidence="2">Glutathione S-transferase</fullName>
    </submittedName>
</protein>
<dbReference type="CDD" id="cd03194">
    <property type="entry name" value="GST_C_3"/>
    <property type="match status" value="1"/>
</dbReference>
<comment type="caution">
    <text evidence="2">The sequence shown here is derived from an EMBL/GenBank/DDBJ whole genome shotgun (WGS) entry which is preliminary data.</text>
</comment>
<dbReference type="SUPFAM" id="SSF47616">
    <property type="entry name" value="GST C-terminal domain-like"/>
    <property type="match status" value="1"/>
</dbReference>
<dbReference type="Gene3D" id="3.40.30.10">
    <property type="entry name" value="Glutaredoxin"/>
    <property type="match status" value="1"/>
</dbReference>
<dbReference type="GO" id="GO:0006559">
    <property type="term" value="P:L-phenylalanine catabolic process"/>
    <property type="evidence" value="ECO:0007669"/>
    <property type="project" value="TreeGrafter"/>
</dbReference>
<dbReference type="GO" id="GO:0016034">
    <property type="term" value="F:maleylacetoacetate isomerase activity"/>
    <property type="evidence" value="ECO:0007669"/>
    <property type="project" value="TreeGrafter"/>
</dbReference>
<dbReference type="SFLD" id="SFLDG00358">
    <property type="entry name" value="Main_(cytGST)"/>
    <property type="match status" value="1"/>
</dbReference>
<evidence type="ECO:0000259" key="1">
    <source>
        <dbReference type="PROSITE" id="PS50404"/>
    </source>
</evidence>
<name>A0A085WU78_9BACT</name>
<reference evidence="2 3" key="1">
    <citation type="submission" date="2014-04" db="EMBL/GenBank/DDBJ databases">
        <title>Genome assembly of Hyalangium minutum DSM 14724.</title>
        <authorList>
            <person name="Sharma G."/>
            <person name="Subramanian S."/>
        </authorList>
    </citation>
    <scope>NUCLEOTIDE SEQUENCE [LARGE SCALE GENOMIC DNA]</scope>
    <source>
        <strain evidence="2 3">DSM 14724</strain>
    </source>
</reference>
<dbReference type="CDD" id="cd03043">
    <property type="entry name" value="GST_N_1"/>
    <property type="match status" value="1"/>
</dbReference>
<accession>A0A085WU78</accession>
<organism evidence="2 3">
    <name type="scientific">Hyalangium minutum</name>
    <dbReference type="NCBI Taxonomy" id="394096"/>
    <lineage>
        <taxon>Bacteria</taxon>
        <taxon>Pseudomonadati</taxon>
        <taxon>Myxococcota</taxon>
        <taxon>Myxococcia</taxon>
        <taxon>Myxococcales</taxon>
        <taxon>Cystobacterineae</taxon>
        <taxon>Archangiaceae</taxon>
        <taxon>Hyalangium</taxon>
    </lineage>
</organism>
<dbReference type="FunFam" id="3.40.30.10:FF:000206">
    <property type="entry name" value="Probable glutathione S-transferase"/>
    <property type="match status" value="1"/>
</dbReference>
<evidence type="ECO:0000313" key="3">
    <source>
        <dbReference type="Proteomes" id="UP000028725"/>
    </source>
</evidence>
<dbReference type="Pfam" id="PF13410">
    <property type="entry name" value="GST_C_2"/>
    <property type="match status" value="1"/>
</dbReference>
<keyword evidence="2" id="KW-0808">Transferase</keyword>
<feature type="domain" description="GST N-terminal" evidence="1">
    <location>
        <begin position="4"/>
        <end position="84"/>
    </location>
</feature>
<dbReference type="InterPro" id="IPR036282">
    <property type="entry name" value="Glutathione-S-Trfase_C_sf"/>
</dbReference>
<dbReference type="SFLD" id="SFLDS00019">
    <property type="entry name" value="Glutathione_Transferase_(cytos"/>
    <property type="match status" value="1"/>
</dbReference>
<dbReference type="PROSITE" id="PS50404">
    <property type="entry name" value="GST_NTER"/>
    <property type="match status" value="1"/>
</dbReference>
<evidence type="ECO:0000313" key="2">
    <source>
        <dbReference type="EMBL" id="KFE71241.1"/>
    </source>
</evidence>
<dbReference type="GO" id="GO:0006749">
    <property type="term" value="P:glutathione metabolic process"/>
    <property type="evidence" value="ECO:0007669"/>
    <property type="project" value="TreeGrafter"/>
</dbReference>
<dbReference type="RefSeq" id="WP_044182973.1">
    <property type="nucleotide sequence ID" value="NZ_JMCB01000002.1"/>
</dbReference>
<sequence>MSELTLVVGSKNYSSWSLRPYLALAHTGQPFREVVIALDEPDTAAKIAEYTPSGRVPVLRHGALSIWDSLAICEYLAETFPQAKLWPEDKQARAIARSVVAEMHSSFSNLRQNMTMDIRARKPGKGRAPGVAEDIARIQALWNDCRSRFGQGGPFLFGHFTIADAFYAPVVTRFVTYEVELDAVGQAYRDAVLNLPALKTWTEAALKEPPVKRYL</sequence>
<dbReference type="PATRIC" id="fig|394096.3.peg.1021"/>
<gene>
    <name evidence="2" type="ORF">DB31_3371</name>
</gene>
<dbReference type="EMBL" id="JMCB01000002">
    <property type="protein sequence ID" value="KFE71241.1"/>
    <property type="molecule type" value="Genomic_DNA"/>
</dbReference>
<dbReference type="Pfam" id="PF13409">
    <property type="entry name" value="GST_N_2"/>
    <property type="match status" value="1"/>
</dbReference>
<dbReference type="InterPro" id="IPR040079">
    <property type="entry name" value="Glutathione_S-Trfase"/>
</dbReference>